<dbReference type="Proteomes" id="UP000663841">
    <property type="component" value="Unassembled WGS sequence"/>
</dbReference>
<dbReference type="OrthoDB" id="2135762at2759"/>
<sequence length="485" mass="55067">MVPANGLPTPATFPHTAFSPSMSGSPSRLPLELLALIFGQLSLCNLTSISLVCKTWQIAAFPYLYHTIRLSDVAHLEVLEERLSMDDAPDSLSVPIHLRCLKLGGCIKNKDLHSFDTIIPKLTHLDCLYWELEFMSNNFHWFFACPKLKSVHLLPEILNTHYEWMNRLDQYAVPPIHKLDPILTSYQYFTYALEIYYDSYIEPLATLLCSSPNLESIILNIKGARAPYSPTLILEPLGSQFIFPKLHTFHMLGDADPGWSEFISTPTHPLRAFLARHPTIQDLGIGYPLEDVSSDGMDPDELSRLLPSVKHLACPLFLCEAVVTSKLATQLESLAISDYSLAGFDEEYMPFDPLFALIAEDSLPNLRKLEIWDDFAVYYFTAQEFERFFLIAKGLEELEFRVDVYDSDDFFRALSGAKNLRRITFDQNQFHPRGISDDAQRSVMVTLAETCPLLETITQYRGSSWAVVRSGSDQPTIEKIKHRSL</sequence>
<gene>
    <name evidence="2" type="ORF">RDB_LOCUS127965</name>
</gene>
<dbReference type="Gene3D" id="3.80.10.10">
    <property type="entry name" value="Ribonuclease Inhibitor"/>
    <property type="match status" value="1"/>
</dbReference>
<proteinExistence type="predicted"/>
<evidence type="ECO:0000313" key="3">
    <source>
        <dbReference type="Proteomes" id="UP000663841"/>
    </source>
</evidence>
<protein>
    <recommendedName>
        <fullName evidence="1">F-box domain-containing protein</fullName>
    </recommendedName>
</protein>
<dbReference type="SUPFAM" id="SSF52047">
    <property type="entry name" value="RNI-like"/>
    <property type="match status" value="1"/>
</dbReference>
<comment type="caution">
    <text evidence="2">The sequence shown here is derived from an EMBL/GenBank/DDBJ whole genome shotgun (WGS) entry which is preliminary data.</text>
</comment>
<organism evidence="2 3">
    <name type="scientific">Rhizoctonia solani</name>
    <dbReference type="NCBI Taxonomy" id="456999"/>
    <lineage>
        <taxon>Eukaryota</taxon>
        <taxon>Fungi</taxon>
        <taxon>Dikarya</taxon>
        <taxon>Basidiomycota</taxon>
        <taxon>Agaricomycotina</taxon>
        <taxon>Agaricomycetes</taxon>
        <taxon>Cantharellales</taxon>
        <taxon>Ceratobasidiaceae</taxon>
        <taxon>Rhizoctonia</taxon>
    </lineage>
</organism>
<feature type="domain" description="F-box" evidence="1">
    <location>
        <begin position="23"/>
        <end position="68"/>
    </location>
</feature>
<dbReference type="Pfam" id="PF12937">
    <property type="entry name" value="F-box-like"/>
    <property type="match status" value="1"/>
</dbReference>
<evidence type="ECO:0000313" key="2">
    <source>
        <dbReference type="EMBL" id="CAE6451435.1"/>
    </source>
</evidence>
<accession>A0A8H3GIA6</accession>
<dbReference type="PROSITE" id="PS50181">
    <property type="entry name" value="FBOX"/>
    <property type="match status" value="1"/>
</dbReference>
<name>A0A8H3GIA6_9AGAM</name>
<evidence type="ECO:0000259" key="1">
    <source>
        <dbReference type="PROSITE" id="PS50181"/>
    </source>
</evidence>
<dbReference type="EMBL" id="CAJMWW010000152">
    <property type="protein sequence ID" value="CAE6451435.1"/>
    <property type="molecule type" value="Genomic_DNA"/>
</dbReference>
<dbReference type="AlphaFoldDB" id="A0A8H3GIA6"/>
<dbReference type="InterPro" id="IPR032675">
    <property type="entry name" value="LRR_dom_sf"/>
</dbReference>
<dbReference type="Gene3D" id="1.20.1280.50">
    <property type="match status" value="1"/>
</dbReference>
<reference evidence="2" key="1">
    <citation type="submission" date="2021-01" db="EMBL/GenBank/DDBJ databases">
        <authorList>
            <person name="Kaushik A."/>
        </authorList>
    </citation>
    <scope>NUCLEOTIDE SEQUENCE</scope>
    <source>
        <strain evidence="2">AG3-T5</strain>
    </source>
</reference>
<dbReference type="InterPro" id="IPR001810">
    <property type="entry name" value="F-box_dom"/>
</dbReference>